<dbReference type="GO" id="GO:0000902">
    <property type="term" value="P:cell morphogenesis"/>
    <property type="evidence" value="ECO:0007669"/>
    <property type="project" value="TreeGrafter"/>
</dbReference>
<dbReference type="InterPro" id="IPR002126">
    <property type="entry name" value="Cadherin-like_dom"/>
</dbReference>
<dbReference type="Gene3D" id="2.60.40.60">
    <property type="entry name" value="Cadherins"/>
    <property type="match status" value="2"/>
</dbReference>
<dbReference type="GO" id="GO:0034332">
    <property type="term" value="P:adherens junction organization"/>
    <property type="evidence" value="ECO:0007669"/>
    <property type="project" value="TreeGrafter"/>
</dbReference>
<dbReference type="CDD" id="cd11304">
    <property type="entry name" value="Cadherin_repeat"/>
    <property type="match status" value="1"/>
</dbReference>
<dbReference type="GO" id="GO:0007156">
    <property type="term" value="P:homophilic cell adhesion via plasma membrane adhesion molecules"/>
    <property type="evidence" value="ECO:0007669"/>
    <property type="project" value="InterPro"/>
</dbReference>
<evidence type="ECO:0000256" key="3">
    <source>
        <dbReference type="ARBA" id="ARBA00022837"/>
    </source>
</evidence>
<dbReference type="AlphaFoldDB" id="H3C212"/>
<name>H3C212_TETNG</name>
<dbReference type="InParanoid" id="H3C212"/>
<dbReference type="Proteomes" id="UP000007303">
    <property type="component" value="Unassembled WGS sequence"/>
</dbReference>
<feature type="compositionally biased region" description="Polar residues" evidence="6">
    <location>
        <begin position="428"/>
        <end position="438"/>
    </location>
</feature>
<protein>
    <recommendedName>
        <fullName evidence="7">Cadherin domain-containing protein</fullName>
    </recommendedName>
</protein>
<evidence type="ECO:0000313" key="8">
    <source>
        <dbReference type="Ensembl" id="ENSTNIP00000002280.1"/>
    </source>
</evidence>
<feature type="compositionally biased region" description="Basic and acidic residues" evidence="6">
    <location>
        <begin position="722"/>
        <end position="736"/>
    </location>
</feature>
<accession>H3C212</accession>
<reference evidence="8" key="3">
    <citation type="submission" date="2025-09" db="UniProtKB">
        <authorList>
            <consortium name="Ensembl"/>
        </authorList>
    </citation>
    <scope>IDENTIFICATION</scope>
</reference>
<feature type="domain" description="Cadherin" evidence="7">
    <location>
        <begin position="222"/>
        <end position="328"/>
    </location>
</feature>
<reference evidence="8" key="2">
    <citation type="submission" date="2025-08" db="UniProtKB">
        <authorList>
            <consortium name="Ensembl"/>
        </authorList>
    </citation>
    <scope>IDENTIFICATION</scope>
</reference>
<feature type="region of interest" description="Disordered" evidence="6">
    <location>
        <begin position="419"/>
        <end position="586"/>
    </location>
</feature>
<dbReference type="Pfam" id="PF00028">
    <property type="entry name" value="Cadherin"/>
    <property type="match status" value="1"/>
</dbReference>
<dbReference type="Ensembl" id="ENSTNIT00000001602.1">
    <property type="protein sequence ID" value="ENSTNIP00000002280.1"/>
    <property type="gene ID" value="ENSTNIG00000000775.1"/>
</dbReference>
<dbReference type="GO" id="GO:0005509">
    <property type="term" value="F:calcium ion binding"/>
    <property type="evidence" value="ECO:0007669"/>
    <property type="project" value="UniProtKB-UniRule"/>
</dbReference>
<keyword evidence="3 5" id="KW-0106">Calcium</keyword>
<evidence type="ECO:0000256" key="1">
    <source>
        <dbReference type="ARBA" id="ARBA00004370"/>
    </source>
</evidence>
<dbReference type="GeneTree" id="ENSGT00940000164955"/>
<feature type="domain" description="Cadherin" evidence="7">
    <location>
        <begin position="143"/>
        <end position="207"/>
    </location>
</feature>
<evidence type="ECO:0000313" key="9">
    <source>
        <dbReference type="Proteomes" id="UP000007303"/>
    </source>
</evidence>
<dbReference type="InterPro" id="IPR039808">
    <property type="entry name" value="Cadherin"/>
</dbReference>
<dbReference type="PANTHER" id="PTHR24027:SF414">
    <property type="entry name" value="CADHERIN-RELATED FAMILY MEMBER 5 ISOFORM X1"/>
    <property type="match status" value="1"/>
</dbReference>
<dbReference type="HOGENOM" id="CLU_021415_1_0_1"/>
<evidence type="ECO:0000256" key="6">
    <source>
        <dbReference type="SAM" id="MobiDB-lite"/>
    </source>
</evidence>
<dbReference type="GO" id="GO:0045296">
    <property type="term" value="F:cadherin binding"/>
    <property type="evidence" value="ECO:0007669"/>
    <property type="project" value="TreeGrafter"/>
</dbReference>
<dbReference type="SMART" id="SM00112">
    <property type="entry name" value="CA"/>
    <property type="match status" value="2"/>
</dbReference>
<keyword evidence="9" id="KW-1185">Reference proteome</keyword>
<dbReference type="GO" id="GO:0008013">
    <property type="term" value="F:beta-catenin binding"/>
    <property type="evidence" value="ECO:0007669"/>
    <property type="project" value="TreeGrafter"/>
</dbReference>
<dbReference type="PANTHER" id="PTHR24027">
    <property type="entry name" value="CADHERIN-23"/>
    <property type="match status" value="1"/>
</dbReference>
<proteinExistence type="predicted"/>
<organism evidence="8 9">
    <name type="scientific">Tetraodon nigroviridis</name>
    <name type="common">Spotted green pufferfish</name>
    <name type="synonym">Chelonodon nigroviridis</name>
    <dbReference type="NCBI Taxonomy" id="99883"/>
    <lineage>
        <taxon>Eukaryota</taxon>
        <taxon>Metazoa</taxon>
        <taxon>Chordata</taxon>
        <taxon>Craniata</taxon>
        <taxon>Vertebrata</taxon>
        <taxon>Euteleostomi</taxon>
        <taxon>Actinopterygii</taxon>
        <taxon>Neopterygii</taxon>
        <taxon>Teleostei</taxon>
        <taxon>Neoteleostei</taxon>
        <taxon>Acanthomorphata</taxon>
        <taxon>Eupercaria</taxon>
        <taxon>Tetraodontiformes</taxon>
        <taxon>Tetradontoidea</taxon>
        <taxon>Tetraodontidae</taxon>
        <taxon>Tetraodon</taxon>
    </lineage>
</organism>
<dbReference type="GO" id="GO:0016339">
    <property type="term" value="P:calcium-dependent cell-cell adhesion via plasma membrane cell adhesion molecules"/>
    <property type="evidence" value="ECO:0007669"/>
    <property type="project" value="TreeGrafter"/>
</dbReference>
<sequence>CVAPEDVEIPENNKVGDLVATINLQPGATVTLSPPEGSENPFLLNGTQLLAAIVFDAEKTSSFSARLLCRPADGAQFPFIIVVLVKNLNDNPPEFQQTVYKLNVSESKNITNIKAPDLSLKLDRKRWFLEKVFVLFLSLQHGFKLSSPTVPDILIQTPPNYDTVQKVSLTLFVQDTPLTSPGIVPSYNDSTTVEITILDVDNRPPWFQPCTKYNSGGNVICSSSGYTGRVTLNKKEPGFLKLNPGPLYAIDGDDGINEEITYKILGGNDGNLFEIKSNTGNVSMQREADTLETITLTVLASQKNNSFQATSTSVTITVLTESLHLPQFQSPRYQGSIAGVGNMALDMKNEPLQFIATDADYEGLNPNIDYSVSGRDEFSIVGGFLFMTKNLPEATLNLQVQVVAKDTYNDETATAELQLEVKSGRPRGTTTKPSESTDGTGVTTAPSGTTTKPSGSTDGTGVTTAPSGTTTKPSGSTDGTGVTTAPSGTTTKPSGSTDGTGVTTAPSGTTTKPSESTDGTGSTTNPTGTTTKPSGSTDGTGSTTIPSGTTTNPSASTTKCSTGGCGTSAEPNQTTNGPVPTANTPRPLTVIVPSGGYGSNDMAALGATLGVLLCVCLVFKITKKKNIVPPQLNKGFGGEKEGIQYTNDAFTNDEDGSSTRSGSPDRRTVIAPEQPRTIAPGLEKYLTSKEPSGPAQDDVASQSGSDGDDKEKEVKPILTKGRKQDEGYKSVWFKEDIDPEAMEEVVIIPDSRENDSDNEEQQQTGSHGEESNRG</sequence>
<dbReference type="GO" id="GO:0016477">
    <property type="term" value="P:cell migration"/>
    <property type="evidence" value="ECO:0007669"/>
    <property type="project" value="TreeGrafter"/>
</dbReference>
<evidence type="ECO:0000256" key="2">
    <source>
        <dbReference type="ARBA" id="ARBA00022737"/>
    </source>
</evidence>
<dbReference type="STRING" id="99883.ENSTNIP00000002280"/>
<dbReference type="OMA" id="VRRNDHK"/>
<dbReference type="GO" id="GO:0007043">
    <property type="term" value="P:cell-cell junction assembly"/>
    <property type="evidence" value="ECO:0007669"/>
    <property type="project" value="TreeGrafter"/>
</dbReference>
<dbReference type="PROSITE" id="PS50268">
    <property type="entry name" value="CADHERIN_2"/>
    <property type="match status" value="2"/>
</dbReference>
<feature type="compositionally biased region" description="Low complexity" evidence="6">
    <location>
        <begin position="439"/>
        <end position="562"/>
    </location>
</feature>
<feature type="compositionally biased region" description="Polar residues" evidence="6">
    <location>
        <begin position="570"/>
        <end position="586"/>
    </location>
</feature>
<dbReference type="GO" id="GO:0016342">
    <property type="term" value="C:catenin complex"/>
    <property type="evidence" value="ECO:0007669"/>
    <property type="project" value="TreeGrafter"/>
</dbReference>
<dbReference type="PRINTS" id="PR00205">
    <property type="entry name" value="CADHERIN"/>
</dbReference>
<keyword evidence="2" id="KW-0677">Repeat</keyword>
<evidence type="ECO:0000259" key="7">
    <source>
        <dbReference type="PROSITE" id="PS50268"/>
    </source>
</evidence>
<feature type="region of interest" description="Disordered" evidence="6">
    <location>
        <begin position="648"/>
        <end position="774"/>
    </location>
</feature>
<dbReference type="SUPFAM" id="SSF49313">
    <property type="entry name" value="Cadherin-like"/>
    <property type="match status" value="2"/>
</dbReference>
<dbReference type="GO" id="GO:0044331">
    <property type="term" value="P:cell-cell adhesion mediated by cadherin"/>
    <property type="evidence" value="ECO:0007669"/>
    <property type="project" value="TreeGrafter"/>
</dbReference>
<dbReference type="GO" id="GO:0005912">
    <property type="term" value="C:adherens junction"/>
    <property type="evidence" value="ECO:0007669"/>
    <property type="project" value="TreeGrafter"/>
</dbReference>
<comment type="subcellular location">
    <subcellularLocation>
        <location evidence="1">Membrane</location>
    </subcellularLocation>
</comment>
<reference evidence="9" key="1">
    <citation type="journal article" date="2004" name="Nature">
        <title>Genome duplication in the teleost fish Tetraodon nigroviridis reveals the early vertebrate proto-karyotype.</title>
        <authorList>
            <person name="Jaillon O."/>
            <person name="Aury J.-M."/>
            <person name="Brunet F."/>
            <person name="Petit J.-L."/>
            <person name="Stange-Thomann N."/>
            <person name="Mauceli E."/>
            <person name="Bouneau L."/>
            <person name="Fischer C."/>
            <person name="Ozouf-Costaz C."/>
            <person name="Bernot A."/>
            <person name="Nicaud S."/>
            <person name="Jaffe D."/>
            <person name="Fisher S."/>
            <person name="Lutfalla G."/>
            <person name="Dossat C."/>
            <person name="Segurens B."/>
            <person name="Dasilva C."/>
            <person name="Salanoubat M."/>
            <person name="Levy M."/>
            <person name="Boudet N."/>
            <person name="Castellano S."/>
            <person name="Anthouard V."/>
            <person name="Jubin C."/>
            <person name="Castelli V."/>
            <person name="Katinka M."/>
            <person name="Vacherie B."/>
            <person name="Biemont C."/>
            <person name="Skalli Z."/>
            <person name="Cattolico L."/>
            <person name="Poulain J."/>
            <person name="De Berardinis V."/>
            <person name="Cruaud C."/>
            <person name="Duprat S."/>
            <person name="Brottier P."/>
            <person name="Coutanceau J.-P."/>
            <person name="Gouzy J."/>
            <person name="Parra G."/>
            <person name="Lardier G."/>
            <person name="Chapple C."/>
            <person name="McKernan K.J."/>
            <person name="McEwan P."/>
            <person name="Bosak S."/>
            <person name="Kellis M."/>
            <person name="Volff J.-N."/>
            <person name="Guigo R."/>
            <person name="Zody M.C."/>
            <person name="Mesirov J."/>
            <person name="Lindblad-Toh K."/>
            <person name="Birren B."/>
            <person name="Nusbaum C."/>
            <person name="Kahn D."/>
            <person name="Robinson-Rechavi M."/>
            <person name="Laudet V."/>
            <person name="Schachter V."/>
            <person name="Quetier F."/>
            <person name="Saurin W."/>
            <person name="Scarpelli C."/>
            <person name="Wincker P."/>
            <person name="Lander E.S."/>
            <person name="Weissenbach J."/>
            <person name="Roest Crollius H."/>
        </authorList>
    </citation>
    <scope>NUCLEOTIDE SEQUENCE [LARGE SCALE GENOMIC DNA]</scope>
</reference>
<dbReference type="InterPro" id="IPR015919">
    <property type="entry name" value="Cadherin-like_sf"/>
</dbReference>
<evidence type="ECO:0000256" key="5">
    <source>
        <dbReference type="PROSITE-ProRule" id="PRU00043"/>
    </source>
</evidence>
<keyword evidence="4" id="KW-0472">Membrane</keyword>
<evidence type="ECO:0000256" key="4">
    <source>
        <dbReference type="ARBA" id="ARBA00023136"/>
    </source>
</evidence>